<accession>A0A9P5YK22</accession>
<evidence type="ECO:0000313" key="2">
    <source>
        <dbReference type="Proteomes" id="UP000807469"/>
    </source>
</evidence>
<dbReference type="AlphaFoldDB" id="A0A9P5YK22"/>
<proteinExistence type="predicted"/>
<gene>
    <name evidence="1" type="ORF">BDN70DRAFT_586885</name>
</gene>
<evidence type="ECO:0000313" key="1">
    <source>
        <dbReference type="EMBL" id="KAF9471258.1"/>
    </source>
</evidence>
<dbReference type="Proteomes" id="UP000807469">
    <property type="component" value="Unassembled WGS sequence"/>
</dbReference>
<protein>
    <submittedName>
        <fullName evidence="1">Uncharacterized protein</fullName>
    </submittedName>
</protein>
<name>A0A9P5YK22_9AGAR</name>
<sequence length="333" mass="37990">MNHIYPYQLMIHPRICRLILQCSLREKVCFDLFQPSPSELQFDLFFSAYQSPRVQFVQVWQVALKFGDEHQPDRLSALLLSSFPREDCGTLDSLSIHGQYIAFGIERHSDPEMYSYVSTVNWSEADHMNRLPTHSLAYPRKIITCFKSPDDIRLLPGERVSVFAGKAINIYDLSAIKQTSTIPPLLISRRPIYTPPIWTDSTHVRCKSLSRVYSSPQSDTIRLTGVSRNGVWGLILILPLDGVKPKPKFVKLMDVILPNVTRYLSGYNNAVIHGRTPRLEVLNFSWLDDISNFSNHLTAQLDGEFGTQYMSAFDETSGRVAIIEQGELVVFDF</sequence>
<reference evidence="1" key="1">
    <citation type="submission" date="2020-11" db="EMBL/GenBank/DDBJ databases">
        <authorList>
            <consortium name="DOE Joint Genome Institute"/>
            <person name="Ahrendt S."/>
            <person name="Riley R."/>
            <person name="Andreopoulos W."/>
            <person name="Labutti K."/>
            <person name="Pangilinan J."/>
            <person name="Ruiz-Duenas F.J."/>
            <person name="Barrasa J.M."/>
            <person name="Sanchez-Garcia M."/>
            <person name="Camarero S."/>
            <person name="Miyauchi S."/>
            <person name="Serrano A."/>
            <person name="Linde D."/>
            <person name="Babiker R."/>
            <person name="Drula E."/>
            <person name="Ayuso-Fernandez I."/>
            <person name="Pacheco R."/>
            <person name="Padilla G."/>
            <person name="Ferreira P."/>
            <person name="Barriuso J."/>
            <person name="Kellner H."/>
            <person name="Castanera R."/>
            <person name="Alfaro M."/>
            <person name="Ramirez L."/>
            <person name="Pisabarro A.G."/>
            <person name="Kuo A."/>
            <person name="Tritt A."/>
            <person name="Lipzen A."/>
            <person name="He G."/>
            <person name="Yan M."/>
            <person name="Ng V."/>
            <person name="Cullen D."/>
            <person name="Martin F."/>
            <person name="Rosso M.-N."/>
            <person name="Henrissat B."/>
            <person name="Hibbett D."/>
            <person name="Martinez A.T."/>
            <person name="Grigoriev I.V."/>
        </authorList>
    </citation>
    <scope>NUCLEOTIDE SEQUENCE</scope>
    <source>
        <strain evidence="1">CIRM-BRFM 674</strain>
    </source>
</reference>
<comment type="caution">
    <text evidence="1">The sequence shown here is derived from an EMBL/GenBank/DDBJ whole genome shotgun (WGS) entry which is preliminary data.</text>
</comment>
<keyword evidence="2" id="KW-1185">Reference proteome</keyword>
<dbReference type="EMBL" id="MU155723">
    <property type="protein sequence ID" value="KAF9471258.1"/>
    <property type="molecule type" value="Genomic_DNA"/>
</dbReference>
<organism evidence="1 2">
    <name type="scientific">Pholiota conissans</name>
    <dbReference type="NCBI Taxonomy" id="109636"/>
    <lineage>
        <taxon>Eukaryota</taxon>
        <taxon>Fungi</taxon>
        <taxon>Dikarya</taxon>
        <taxon>Basidiomycota</taxon>
        <taxon>Agaricomycotina</taxon>
        <taxon>Agaricomycetes</taxon>
        <taxon>Agaricomycetidae</taxon>
        <taxon>Agaricales</taxon>
        <taxon>Agaricineae</taxon>
        <taxon>Strophariaceae</taxon>
        <taxon>Pholiota</taxon>
    </lineage>
</organism>
<dbReference type="OrthoDB" id="2885124at2759"/>